<dbReference type="InterPro" id="IPR029063">
    <property type="entry name" value="SAM-dependent_MTases_sf"/>
</dbReference>
<evidence type="ECO:0000256" key="2">
    <source>
        <dbReference type="ARBA" id="ARBA00022691"/>
    </source>
</evidence>
<dbReference type="Proteomes" id="UP001172155">
    <property type="component" value="Unassembled WGS sequence"/>
</dbReference>
<dbReference type="InterPro" id="IPR025714">
    <property type="entry name" value="Methyltranfer_dom"/>
</dbReference>
<evidence type="ECO:0000256" key="3">
    <source>
        <dbReference type="ARBA" id="ARBA00034487"/>
    </source>
</evidence>
<evidence type="ECO:0000256" key="4">
    <source>
        <dbReference type="ARBA" id="ARBA00034521"/>
    </source>
</evidence>
<dbReference type="SUPFAM" id="SSF53335">
    <property type="entry name" value="S-adenosyl-L-methionine-dependent methyltransferases"/>
    <property type="match status" value="1"/>
</dbReference>
<comment type="catalytic activity">
    <reaction evidence="6">
        <text>arsenic triglutathione + [thioredoxin]-dithiol + S-adenosyl-L-methionine + 2 H2O = methylarsonous acid + [thioredoxin]-disulfide + 3 glutathione + S-adenosyl-L-homocysteine + H(+)</text>
        <dbReference type="Rhea" id="RHEA:69460"/>
        <dbReference type="Rhea" id="RHEA-COMP:10698"/>
        <dbReference type="Rhea" id="RHEA-COMP:10700"/>
        <dbReference type="ChEBI" id="CHEBI:15377"/>
        <dbReference type="ChEBI" id="CHEBI:15378"/>
        <dbReference type="ChEBI" id="CHEBI:17826"/>
        <dbReference type="ChEBI" id="CHEBI:29950"/>
        <dbReference type="ChEBI" id="CHEBI:50058"/>
        <dbReference type="ChEBI" id="CHEBI:57856"/>
        <dbReference type="ChEBI" id="CHEBI:57925"/>
        <dbReference type="ChEBI" id="CHEBI:59789"/>
        <dbReference type="ChEBI" id="CHEBI:183640"/>
        <dbReference type="EC" id="2.1.1.137"/>
    </reaction>
</comment>
<dbReference type="AlphaFoldDB" id="A0AA40F3V3"/>
<evidence type="ECO:0000256" key="1">
    <source>
        <dbReference type="ARBA" id="ARBA00022679"/>
    </source>
</evidence>
<keyword evidence="11" id="KW-1185">Reference proteome</keyword>
<keyword evidence="10" id="KW-0489">Methyltransferase</keyword>
<proteinExistence type="inferred from homology"/>
<dbReference type="EC" id="2.1.1.137" evidence="4"/>
<organism evidence="10 11">
    <name type="scientific">Schizothecium vesticola</name>
    <dbReference type="NCBI Taxonomy" id="314040"/>
    <lineage>
        <taxon>Eukaryota</taxon>
        <taxon>Fungi</taxon>
        <taxon>Dikarya</taxon>
        <taxon>Ascomycota</taxon>
        <taxon>Pezizomycotina</taxon>
        <taxon>Sordariomycetes</taxon>
        <taxon>Sordariomycetidae</taxon>
        <taxon>Sordariales</taxon>
        <taxon>Schizotheciaceae</taxon>
        <taxon>Schizothecium</taxon>
    </lineage>
</organism>
<protein>
    <recommendedName>
        <fullName evidence="5">Arsenite methyltransferase</fullName>
        <ecNumber evidence="4">2.1.1.137</ecNumber>
    </recommendedName>
</protein>
<comment type="similarity">
    <text evidence="3">Belongs to the methyltransferase superfamily. Arsenite methyltransferase family.</text>
</comment>
<dbReference type="GO" id="GO:0032259">
    <property type="term" value="P:methylation"/>
    <property type="evidence" value="ECO:0007669"/>
    <property type="project" value="UniProtKB-KW"/>
</dbReference>
<gene>
    <name evidence="10" type="ORF">B0T18DRAFT_409188</name>
</gene>
<dbReference type="GO" id="GO:0030791">
    <property type="term" value="F:arsenite methyltransferase activity"/>
    <property type="evidence" value="ECO:0007669"/>
    <property type="project" value="UniProtKB-EC"/>
</dbReference>
<evidence type="ECO:0000256" key="8">
    <source>
        <dbReference type="ARBA" id="ARBA00048428"/>
    </source>
</evidence>
<dbReference type="Gene3D" id="3.40.50.150">
    <property type="entry name" value="Vaccinia Virus protein VP39"/>
    <property type="match status" value="1"/>
</dbReference>
<evidence type="ECO:0000256" key="7">
    <source>
        <dbReference type="ARBA" id="ARBA00047943"/>
    </source>
</evidence>
<name>A0AA40F3V3_9PEZI</name>
<accession>A0AA40F3V3</accession>
<evidence type="ECO:0000259" key="9">
    <source>
        <dbReference type="Pfam" id="PF13847"/>
    </source>
</evidence>
<evidence type="ECO:0000256" key="5">
    <source>
        <dbReference type="ARBA" id="ARBA00034545"/>
    </source>
</evidence>
<dbReference type="PANTHER" id="PTHR43675">
    <property type="entry name" value="ARSENITE METHYLTRANSFERASE"/>
    <property type="match status" value="1"/>
</dbReference>
<evidence type="ECO:0000256" key="6">
    <source>
        <dbReference type="ARBA" id="ARBA00047941"/>
    </source>
</evidence>
<comment type="catalytic activity">
    <reaction evidence="8">
        <text>arsenic triglutathione + 3 [thioredoxin]-dithiol + 3 S-adenosyl-L-methionine = trimethylarsine + 3 [thioredoxin]-disulfide + 3 glutathione + 3 S-adenosyl-L-homocysteine + 3 H(+)</text>
        <dbReference type="Rhea" id="RHEA:69432"/>
        <dbReference type="Rhea" id="RHEA-COMP:10698"/>
        <dbReference type="Rhea" id="RHEA-COMP:10700"/>
        <dbReference type="ChEBI" id="CHEBI:15378"/>
        <dbReference type="ChEBI" id="CHEBI:27130"/>
        <dbReference type="ChEBI" id="CHEBI:29950"/>
        <dbReference type="ChEBI" id="CHEBI:50058"/>
        <dbReference type="ChEBI" id="CHEBI:57856"/>
        <dbReference type="ChEBI" id="CHEBI:57925"/>
        <dbReference type="ChEBI" id="CHEBI:59789"/>
        <dbReference type="ChEBI" id="CHEBI:183640"/>
        <dbReference type="EC" id="2.1.1.137"/>
    </reaction>
</comment>
<reference evidence="10" key="1">
    <citation type="submission" date="2023-06" db="EMBL/GenBank/DDBJ databases">
        <title>Genome-scale phylogeny and comparative genomics of the fungal order Sordariales.</title>
        <authorList>
            <consortium name="Lawrence Berkeley National Laboratory"/>
            <person name="Hensen N."/>
            <person name="Bonometti L."/>
            <person name="Westerberg I."/>
            <person name="Brannstrom I.O."/>
            <person name="Guillou S."/>
            <person name="Cros-Aarteil S."/>
            <person name="Calhoun S."/>
            <person name="Haridas S."/>
            <person name="Kuo A."/>
            <person name="Mondo S."/>
            <person name="Pangilinan J."/>
            <person name="Riley R."/>
            <person name="LaButti K."/>
            <person name="Andreopoulos B."/>
            <person name="Lipzen A."/>
            <person name="Chen C."/>
            <person name="Yanf M."/>
            <person name="Daum C."/>
            <person name="Ng V."/>
            <person name="Clum A."/>
            <person name="Steindorff A."/>
            <person name="Ohm R."/>
            <person name="Martin F."/>
            <person name="Silar P."/>
            <person name="Natvig D."/>
            <person name="Lalanne C."/>
            <person name="Gautier V."/>
            <person name="Ament-velasquez S.L."/>
            <person name="Kruys A."/>
            <person name="Hutchinson M.I."/>
            <person name="Powell A.J."/>
            <person name="Barry K."/>
            <person name="Miller A.N."/>
            <person name="Grigoriev I.V."/>
            <person name="Debuchy R."/>
            <person name="Gladieux P."/>
            <person name="Thoren M.H."/>
            <person name="Johannesson H."/>
        </authorList>
    </citation>
    <scope>NUCLEOTIDE SEQUENCE</scope>
    <source>
        <strain evidence="10">SMH3187-1</strain>
    </source>
</reference>
<keyword evidence="1" id="KW-0808">Transferase</keyword>
<keyword evidence="2" id="KW-0949">S-adenosyl-L-methionine</keyword>
<evidence type="ECO:0000313" key="10">
    <source>
        <dbReference type="EMBL" id="KAK0750590.1"/>
    </source>
</evidence>
<dbReference type="CDD" id="cd02440">
    <property type="entry name" value="AdoMet_MTases"/>
    <property type="match status" value="1"/>
</dbReference>
<comment type="catalytic activity">
    <reaction evidence="7">
        <text>arsenic triglutathione + 2 [thioredoxin]-dithiol + 2 S-adenosyl-L-methionine + H2O = dimethylarsinous acid + 2 [thioredoxin]-disulfide + 3 glutathione + 2 S-adenosyl-L-homocysteine + 2 H(+)</text>
        <dbReference type="Rhea" id="RHEA:69464"/>
        <dbReference type="Rhea" id="RHEA-COMP:10698"/>
        <dbReference type="Rhea" id="RHEA-COMP:10700"/>
        <dbReference type="ChEBI" id="CHEBI:15377"/>
        <dbReference type="ChEBI" id="CHEBI:15378"/>
        <dbReference type="ChEBI" id="CHEBI:23808"/>
        <dbReference type="ChEBI" id="CHEBI:29950"/>
        <dbReference type="ChEBI" id="CHEBI:50058"/>
        <dbReference type="ChEBI" id="CHEBI:57856"/>
        <dbReference type="ChEBI" id="CHEBI:57925"/>
        <dbReference type="ChEBI" id="CHEBI:59789"/>
        <dbReference type="ChEBI" id="CHEBI:183640"/>
        <dbReference type="EC" id="2.1.1.137"/>
    </reaction>
</comment>
<evidence type="ECO:0000313" key="11">
    <source>
        <dbReference type="Proteomes" id="UP001172155"/>
    </source>
</evidence>
<dbReference type="InterPro" id="IPR026669">
    <property type="entry name" value="Arsenite_MeTrfase-like"/>
</dbReference>
<sequence length="297" mass="31240">MDPSTIYDQVRQHYSAASQGTTAQYSSAIAKSFGYSQEELANIPEDANLGLSCGNPLAITGLRKGETILDLGSGAGFDVFLASTKLGASGRAIGIDMNDDMLSRANAIKVSRGASADNVSFLKGVITAVPLEDGIADCIISNCVLNLVPADEKHLVFREMYRLLKPGGRVAVSDILAKKQLPENLVRDMAMYVGCIAGASQVGEYEAWLRDAGFEDVLITDTMSDLNVYLDIGEDGKNKGDCCAPATPQAGEGANPVSCCAVPAEKVGESANKAGVAAEKTDLNEWVGSFKVYAVKA</sequence>
<feature type="domain" description="Methyltransferase" evidence="9">
    <location>
        <begin position="63"/>
        <end position="213"/>
    </location>
</feature>
<comment type="caution">
    <text evidence="10">The sequence shown here is derived from an EMBL/GenBank/DDBJ whole genome shotgun (WGS) entry which is preliminary data.</text>
</comment>
<dbReference type="Pfam" id="PF13847">
    <property type="entry name" value="Methyltransf_31"/>
    <property type="match status" value="1"/>
</dbReference>
<dbReference type="EMBL" id="JAUKUD010000003">
    <property type="protein sequence ID" value="KAK0750590.1"/>
    <property type="molecule type" value="Genomic_DNA"/>
</dbReference>
<dbReference type="PANTHER" id="PTHR43675:SF8">
    <property type="entry name" value="ARSENITE METHYLTRANSFERASE"/>
    <property type="match status" value="1"/>
</dbReference>